<feature type="compositionally biased region" description="Polar residues" evidence="1">
    <location>
        <begin position="406"/>
        <end position="415"/>
    </location>
</feature>
<dbReference type="CDD" id="cd04051">
    <property type="entry name" value="C2_SRC2_like"/>
    <property type="match status" value="1"/>
</dbReference>
<name>A0AAV5FUM9_ELECO</name>
<feature type="domain" description="C2" evidence="2">
    <location>
        <begin position="1"/>
        <end position="115"/>
    </location>
</feature>
<comment type="caution">
    <text evidence="3">The sequence shown here is derived from an EMBL/GenBank/DDBJ whole genome shotgun (WGS) entry which is preliminary data.</text>
</comment>
<feature type="compositionally biased region" description="Basic and acidic residues" evidence="1">
    <location>
        <begin position="441"/>
        <end position="458"/>
    </location>
</feature>
<dbReference type="InterPro" id="IPR035892">
    <property type="entry name" value="C2_domain_sf"/>
</dbReference>
<proteinExistence type="predicted"/>
<dbReference type="Proteomes" id="UP001054889">
    <property type="component" value="Unassembled WGS sequence"/>
</dbReference>
<gene>
    <name evidence="3" type="primary">gb27403</name>
    <name evidence="3" type="ORF">PR202_gb27403</name>
</gene>
<feature type="region of interest" description="Disordered" evidence="1">
    <location>
        <begin position="231"/>
        <end position="621"/>
    </location>
</feature>
<feature type="compositionally biased region" description="Basic and acidic residues" evidence="1">
    <location>
        <begin position="508"/>
        <end position="519"/>
    </location>
</feature>
<dbReference type="SMART" id="SM00239">
    <property type="entry name" value="C2"/>
    <property type="match status" value="1"/>
</dbReference>
<evidence type="ECO:0000259" key="2">
    <source>
        <dbReference type="PROSITE" id="PS50004"/>
    </source>
</evidence>
<organism evidence="3 4">
    <name type="scientific">Eleusine coracana subsp. coracana</name>
    <dbReference type="NCBI Taxonomy" id="191504"/>
    <lineage>
        <taxon>Eukaryota</taxon>
        <taxon>Viridiplantae</taxon>
        <taxon>Streptophyta</taxon>
        <taxon>Embryophyta</taxon>
        <taxon>Tracheophyta</taxon>
        <taxon>Spermatophyta</taxon>
        <taxon>Magnoliopsida</taxon>
        <taxon>Liliopsida</taxon>
        <taxon>Poales</taxon>
        <taxon>Poaceae</taxon>
        <taxon>PACMAD clade</taxon>
        <taxon>Chloridoideae</taxon>
        <taxon>Cynodonteae</taxon>
        <taxon>Eleusininae</taxon>
        <taxon>Eleusine</taxon>
    </lineage>
</organism>
<evidence type="ECO:0000256" key="1">
    <source>
        <dbReference type="SAM" id="MobiDB-lite"/>
    </source>
</evidence>
<feature type="compositionally biased region" description="Polar residues" evidence="1">
    <location>
        <begin position="538"/>
        <end position="558"/>
    </location>
</feature>
<dbReference type="PANTHER" id="PTHR32246">
    <property type="entry name" value="INGRESSION PROTEIN FIC1"/>
    <property type="match status" value="1"/>
</dbReference>
<evidence type="ECO:0000313" key="3">
    <source>
        <dbReference type="EMBL" id="GJN38367.1"/>
    </source>
</evidence>
<reference evidence="3" key="1">
    <citation type="journal article" date="2018" name="DNA Res.">
        <title>Multiple hybrid de novo genome assembly of finger millet, an orphan allotetraploid crop.</title>
        <authorList>
            <person name="Hatakeyama M."/>
            <person name="Aluri S."/>
            <person name="Balachadran M.T."/>
            <person name="Sivarajan S.R."/>
            <person name="Patrignani A."/>
            <person name="Gruter S."/>
            <person name="Poveda L."/>
            <person name="Shimizu-Inatsugi R."/>
            <person name="Baeten J."/>
            <person name="Francoijs K.J."/>
            <person name="Nataraja K.N."/>
            <person name="Reddy Y.A.N."/>
            <person name="Phadnis S."/>
            <person name="Ravikumar R.L."/>
            <person name="Schlapbach R."/>
            <person name="Sreeman S.M."/>
            <person name="Shimizu K.K."/>
        </authorList>
    </citation>
    <scope>NUCLEOTIDE SEQUENCE</scope>
</reference>
<dbReference type="Gene3D" id="2.60.40.150">
    <property type="entry name" value="C2 domain"/>
    <property type="match status" value="1"/>
</dbReference>
<dbReference type="InterPro" id="IPR000008">
    <property type="entry name" value="C2_dom"/>
</dbReference>
<feature type="region of interest" description="Disordered" evidence="1">
    <location>
        <begin position="164"/>
        <end position="215"/>
    </location>
</feature>
<protein>
    <recommendedName>
        <fullName evidence="2">C2 domain-containing protein</fullName>
    </recommendedName>
</protein>
<dbReference type="Pfam" id="PF00168">
    <property type="entry name" value="C2"/>
    <property type="match status" value="1"/>
</dbReference>
<dbReference type="GO" id="GO:0006952">
    <property type="term" value="P:defense response"/>
    <property type="evidence" value="ECO:0007669"/>
    <property type="project" value="InterPro"/>
</dbReference>
<dbReference type="PANTHER" id="PTHR32246:SF24">
    <property type="entry name" value="OS07G0670200 PROTEIN"/>
    <property type="match status" value="1"/>
</dbReference>
<keyword evidence="4" id="KW-1185">Reference proteome</keyword>
<evidence type="ECO:0000313" key="4">
    <source>
        <dbReference type="Proteomes" id="UP001054889"/>
    </source>
</evidence>
<dbReference type="SUPFAM" id="SSF49562">
    <property type="entry name" value="C2 domain (Calcium/lipid-binding domain, CaLB)"/>
    <property type="match status" value="1"/>
</dbReference>
<feature type="compositionally biased region" description="Polar residues" evidence="1">
    <location>
        <begin position="464"/>
        <end position="477"/>
    </location>
</feature>
<reference evidence="3" key="2">
    <citation type="submission" date="2021-12" db="EMBL/GenBank/DDBJ databases">
        <title>Resequencing data analysis of finger millet.</title>
        <authorList>
            <person name="Hatakeyama M."/>
            <person name="Aluri S."/>
            <person name="Balachadran M.T."/>
            <person name="Sivarajan S.R."/>
            <person name="Poveda L."/>
            <person name="Shimizu-Inatsugi R."/>
            <person name="Schlapbach R."/>
            <person name="Sreeman S.M."/>
            <person name="Shimizu K.K."/>
        </authorList>
    </citation>
    <scope>NUCLEOTIDE SEQUENCE</scope>
</reference>
<dbReference type="InterPro" id="IPR044750">
    <property type="entry name" value="C2_SRC2/BAP"/>
</dbReference>
<sequence>MAHRELELTLLSARDLKSVNLFTRMDVYAVASISGDPMTRQCTPTDTSGGRNPSWNATLRFSVPPSAAAAAAGGNGWLHVLLRSERALGDRDIGEVVVPLAELLDGADGTGPQPPRLASYQVHTVHRGEPRGVLNVSYRLGPIVAPVAERDDDDKPQHVIAYPAPQQPFKPQNPAPPQQPYQYQNHKPQNPAPTQQPYQYQNPYKPQNPASQQQPFFKPQNLASQQQPFFKHQNSASQQPYQYQNPEPPKQPYQYQQNPPRDTYAPAQPMKPQNPGAPQQQQQPYYQYHDDAYAKSQPLKPQIPGAPQQQPYYQYDDDAYAQSQPLKPQNPAQPYHHSPRDAYTPPPPPRHEEANGYGPTNYYMGPHTQIILGGGGTATAPPPATPRSNTIPAKADDGSKPKPSYTPAQPNTSPAKTDHSWPKAVSQKHHDTPTWTNASPKKPDGPTRSQQHDTKVAEPAHTQPIITSQGKTDQSWPKASPQHHQDTPAWPNATTKKPADSSSTRPQQQHDIKVVEHVHTLTKVSSPKPDHPTRPQALEQQKSTQVSNISARKTNDTQVGGDYARTQSNSQPGKADSTRPKEAYANTRSNSTPGKVDHHQQGPKPVLQHDKVHSLPTATAR</sequence>
<feature type="compositionally biased region" description="Pro residues" evidence="1">
    <location>
        <begin position="165"/>
        <end position="179"/>
    </location>
</feature>
<feature type="compositionally biased region" description="Polar residues" evidence="1">
    <location>
        <begin position="492"/>
        <end position="507"/>
    </location>
</feature>
<feature type="compositionally biased region" description="Low complexity" evidence="1">
    <location>
        <begin position="180"/>
        <end position="209"/>
    </location>
</feature>
<dbReference type="AlphaFoldDB" id="A0AAV5FUM9"/>
<feature type="compositionally biased region" description="Low complexity" evidence="1">
    <location>
        <begin position="278"/>
        <end position="287"/>
    </location>
</feature>
<accession>A0AAV5FUM9</accession>
<dbReference type="PROSITE" id="PS50004">
    <property type="entry name" value="C2"/>
    <property type="match status" value="1"/>
</dbReference>
<feature type="compositionally biased region" description="Low complexity" evidence="1">
    <location>
        <begin position="306"/>
        <end position="325"/>
    </location>
</feature>
<dbReference type="EMBL" id="BQKI01000096">
    <property type="protein sequence ID" value="GJN38367.1"/>
    <property type="molecule type" value="Genomic_DNA"/>
</dbReference>